<evidence type="ECO:0000256" key="1">
    <source>
        <dbReference type="ARBA" id="ARBA00006295"/>
    </source>
</evidence>
<dbReference type="FunFam" id="1.10.10.2830:FF:000001">
    <property type="entry name" value="Chromosome partitioning protein ParB"/>
    <property type="match status" value="1"/>
</dbReference>
<evidence type="ECO:0000313" key="7">
    <source>
        <dbReference type="Proteomes" id="UP000223913"/>
    </source>
</evidence>
<gene>
    <name evidence="6" type="ORF">CRP01_18595</name>
</gene>
<comment type="caution">
    <text evidence="6">The sequence shown here is derived from an EMBL/GenBank/DDBJ whole genome shotgun (WGS) entry which is preliminary data.</text>
</comment>
<dbReference type="CDD" id="cd16393">
    <property type="entry name" value="SPO0J_N"/>
    <property type="match status" value="1"/>
</dbReference>
<evidence type="ECO:0000259" key="5">
    <source>
        <dbReference type="SMART" id="SM00470"/>
    </source>
</evidence>
<reference evidence="6 7" key="1">
    <citation type="submission" date="2017-10" db="EMBL/GenBank/DDBJ databases">
        <title>The draft genome sequence of Lewinella nigricans NBRC 102662.</title>
        <authorList>
            <person name="Wang K."/>
        </authorList>
    </citation>
    <scope>NUCLEOTIDE SEQUENCE [LARGE SCALE GENOMIC DNA]</scope>
    <source>
        <strain evidence="6 7">NBRC 102662</strain>
    </source>
</reference>
<dbReference type="InterPro" id="IPR041468">
    <property type="entry name" value="HTH_ParB/Spo0J"/>
</dbReference>
<dbReference type="SUPFAM" id="SSF109709">
    <property type="entry name" value="KorB DNA-binding domain-like"/>
    <property type="match status" value="1"/>
</dbReference>
<keyword evidence="3" id="KW-0238">DNA-binding</keyword>
<sequence>MVNKMKSQGAGTAALIPDNIDEQIATNPEGLIKELSSHFAMIPIEQIEANPDQPRREFEKEALQELAESISVHGIIQPITVRRFADKQYQIISGERRWRASKLADLQEVPAFIRIANDQTLMEMALIENIQREDLNPFEIAVSYYRLKEEFELTDEVLSERVGKKRSTVTNYLRLLDLHADVMDAMRNKSITMGHARAIAGIKDKLLQKECLRKMYDEEGKLMSVRAAETLAKTYHPPKGEKSKKEAPKSRLQAERDRILEDFRVFFGTPNVKMEISEDNDQKGRIIIDFKDNDQLNFFFKCVEQL</sequence>
<dbReference type="InterPro" id="IPR003115">
    <property type="entry name" value="ParB_N"/>
</dbReference>
<dbReference type="EMBL" id="PDUD01000023">
    <property type="protein sequence ID" value="PHN05159.1"/>
    <property type="molecule type" value="Genomic_DNA"/>
</dbReference>
<name>A0A2D0NAG7_FLAN2</name>
<evidence type="ECO:0000256" key="4">
    <source>
        <dbReference type="SAM" id="MobiDB-lite"/>
    </source>
</evidence>
<accession>A0A2D0NAG7</accession>
<dbReference type="Pfam" id="PF17762">
    <property type="entry name" value="HTH_ParB"/>
    <property type="match status" value="1"/>
</dbReference>
<dbReference type="OrthoDB" id="9802051at2"/>
<proteinExistence type="inferred from homology"/>
<evidence type="ECO:0000256" key="3">
    <source>
        <dbReference type="ARBA" id="ARBA00023125"/>
    </source>
</evidence>
<dbReference type="Pfam" id="PF02195">
    <property type="entry name" value="ParB_N"/>
    <property type="match status" value="1"/>
</dbReference>
<feature type="compositionally biased region" description="Basic and acidic residues" evidence="4">
    <location>
        <begin position="238"/>
        <end position="252"/>
    </location>
</feature>
<dbReference type="GO" id="GO:0007059">
    <property type="term" value="P:chromosome segregation"/>
    <property type="evidence" value="ECO:0007669"/>
    <property type="project" value="UniProtKB-KW"/>
</dbReference>
<protein>
    <submittedName>
        <fullName evidence="6">Chromosome partitioning protein ParB</fullName>
    </submittedName>
</protein>
<dbReference type="GO" id="GO:0005694">
    <property type="term" value="C:chromosome"/>
    <property type="evidence" value="ECO:0007669"/>
    <property type="project" value="TreeGrafter"/>
</dbReference>
<dbReference type="PANTHER" id="PTHR33375">
    <property type="entry name" value="CHROMOSOME-PARTITIONING PROTEIN PARB-RELATED"/>
    <property type="match status" value="1"/>
</dbReference>
<dbReference type="Gene3D" id="3.90.1530.30">
    <property type="match status" value="1"/>
</dbReference>
<dbReference type="InterPro" id="IPR050336">
    <property type="entry name" value="Chromosome_partition/occlusion"/>
</dbReference>
<feature type="region of interest" description="Disordered" evidence="4">
    <location>
        <begin position="233"/>
        <end position="252"/>
    </location>
</feature>
<dbReference type="InterPro" id="IPR004437">
    <property type="entry name" value="ParB/RepB/Spo0J"/>
</dbReference>
<dbReference type="AlphaFoldDB" id="A0A2D0NAG7"/>
<comment type="similarity">
    <text evidence="1">Belongs to the ParB family.</text>
</comment>
<dbReference type="PANTHER" id="PTHR33375:SF1">
    <property type="entry name" value="CHROMOSOME-PARTITIONING PROTEIN PARB-RELATED"/>
    <property type="match status" value="1"/>
</dbReference>
<dbReference type="SMART" id="SM00470">
    <property type="entry name" value="ParB"/>
    <property type="match status" value="1"/>
</dbReference>
<dbReference type="SUPFAM" id="SSF110849">
    <property type="entry name" value="ParB/Sulfiredoxin"/>
    <property type="match status" value="1"/>
</dbReference>
<dbReference type="NCBIfam" id="TIGR00180">
    <property type="entry name" value="parB_part"/>
    <property type="match status" value="1"/>
</dbReference>
<keyword evidence="7" id="KW-1185">Reference proteome</keyword>
<dbReference type="GO" id="GO:0003677">
    <property type="term" value="F:DNA binding"/>
    <property type="evidence" value="ECO:0007669"/>
    <property type="project" value="UniProtKB-KW"/>
</dbReference>
<dbReference type="FunFam" id="3.90.1530.30:FF:000001">
    <property type="entry name" value="Chromosome partitioning protein ParB"/>
    <property type="match status" value="1"/>
</dbReference>
<dbReference type="Proteomes" id="UP000223913">
    <property type="component" value="Unassembled WGS sequence"/>
</dbReference>
<dbReference type="Gene3D" id="1.10.10.2830">
    <property type="match status" value="1"/>
</dbReference>
<organism evidence="6 7">
    <name type="scientific">Flavilitoribacter nigricans (strain ATCC 23147 / DSM 23189 / NBRC 102662 / NCIMB 1420 / SS-2)</name>
    <name type="common">Lewinella nigricans</name>
    <dbReference type="NCBI Taxonomy" id="1122177"/>
    <lineage>
        <taxon>Bacteria</taxon>
        <taxon>Pseudomonadati</taxon>
        <taxon>Bacteroidota</taxon>
        <taxon>Saprospiria</taxon>
        <taxon>Saprospirales</taxon>
        <taxon>Lewinellaceae</taxon>
        <taxon>Flavilitoribacter</taxon>
    </lineage>
</organism>
<evidence type="ECO:0000313" key="6">
    <source>
        <dbReference type="EMBL" id="PHN05159.1"/>
    </source>
</evidence>
<feature type="domain" description="ParB-like N-terminal" evidence="5">
    <location>
        <begin position="40"/>
        <end position="130"/>
    </location>
</feature>
<evidence type="ECO:0000256" key="2">
    <source>
        <dbReference type="ARBA" id="ARBA00022829"/>
    </source>
</evidence>
<keyword evidence="2" id="KW-0159">Chromosome partition</keyword>
<dbReference type="InterPro" id="IPR036086">
    <property type="entry name" value="ParB/Sulfiredoxin_sf"/>
</dbReference>